<dbReference type="Gene3D" id="1.10.287.1490">
    <property type="match status" value="1"/>
</dbReference>
<dbReference type="GO" id="GO:0007131">
    <property type="term" value="P:reciprocal meiotic recombination"/>
    <property type="evidence" value="ECO:0000318"/>
    <property type="project" value="GO_Central"/>
</dbReference>
<dbReference type="PANTHER" id="PTHR23160:SF9">
    <property type="entry name" value="OS10G0577100 PROTEIN"/>
    <property type="match status" value="1"/>
</dbReference>
<dbReference type="OMA" id="ISNDEWA"/>
<feature type="region of interest" description="Disordered" evidence="3">
    <location>
        <begin position="871"/>
        <end position="928"/>
    </location>
</feature>
<feature type="compositionally biased region" description="Polar residues" evidence="3">
    <location>
        <begin position="1"/>
        <end position="13"/>
    </location>
</feature>
<evidence type="ECO:0000313" key="5">
    <source>
        <dbReference type="Proteomes" id="UP000059680"/>
    </source>
</evidence>
<dbReference type="PaxDb" id="39947-A0A0N7KS97"/>
<proteinExistence type="predicted"/>
<evidence type="ECO:0000256" key="1">
    <source>
        <dbReference type="ARBA" id="ARBA00023054"/>
    </source>
</evidence>
<name>A0A0N7KS97_ORYSJ</name>
<gene>
    <name evidence="4" type="ordered locus">Os10g0577100</name>
    <name evidence="4" type="ORF">OSNPB_100577100</name>
</gene>
<feature type="compositionally biased region" description="Acidic residues" evidence="3">
    <location>
        <begin position="880"/>
        <end position="898"/>
    </location>
</feature>
<dbReference type="Gramene" id="Os10t0577100-00">
    <property type="protein sequence ID" value="Os10t0577100-00"/>
    <property type="gene ID" value="Os10g0577100"/>
</dbReference>
<dbReference type="SUPFAM" id="SSF57997">
    <property type="entry name" value="Tropomyosin"/>
    <property type="match status" value="1"/>
</dbReference>
<organism evidence="4 5">
    <name type="scientific">Oryza sativa subsp. japonica</name>
    <name type="common">Rice</name>
    <dbReference type="NCBI Taxonomy" id="39947"/>
    <lineage>
        <taxon>Eukaryota</taxon>
        <taxon>Viridiplantae</taxon>
        <taxon>Streptophyta</taxon>
        <taxon>Embryophyta</taxon>
        <taxon>Tracheophyta</taxon>
        <taxon>Spermatophyta</taxon>
        <taxon>Magnoliopsida</taxon>
        <taxon>Liliopsida</taxon>
        <taxon>Poales</taxon>
        <taxon>Poaceae</taxon>
        <taxon>BOP clade</taxon>
        <taxon>Oryzoideae</taxon>
        <taxon>Oryzeae</taxon>
        <taxon>Oryzinae</taxon>
        <taxon>Oryza</taxon>
        <taxon>Oryza sativa</taxon>
    </lineage>
</organism>
<dbReference type="InParanoid" id="A0A0N7KS97"/>
<evidence type="ECO:0000256" key="2">
    <source>
        <dbReference type="SAM" id="Coils"/>
    </source>
</evidence>
<dbReference type="Proteomes" id="UP000059680">
    <property type="component" value="Chromosome 10"/>
</dbReference>
<dbReference type="SMR" id="A0A0N7KS97"/>
<feature type="coiled-coil region" evidence="2">
    <location>
        <begin position="616"/>
        <end position="756"/>
    </location>
</feature>
<reference evidence="4 5" key="3">
    <citation type="journal article" date="2013" name="Rice">
        <title>Improvement of the Oryza sativa Nipponbare reference genome using next generation sequence and optical map data.</title>
        <authorList>
            <person name="Kawahara Y."/>
            <person name="de la Bastide M."/>
            <person name="Hamilton J.P."/>
            <person name="Kanamori H."/>
            <person name="McCombie W.R."/>
            <person name="Ouyang S."/>
            <person name="Schwartz D.C."/>
            <person name="Tanaka T."/>
            <person name="Wu J."/>
            <person name="Zhou S."/>
            <person name="Childs K.L."/>
            <person name="Davidson R.M."/>
            <person name="Lin H."/>
            <person name="Quesada-Ocampo L."/>
            <person name="Vaillancourt B."/>
            <person name="Sakai H."/>
            <person name="Lee S.S."/>
            <person name="Kim J."/>
            <person name="Numa H."/>
            <person name="Itoh T."/>
            <person name="Buell C.R."/>
            <person name="Matsumoto T."/>
        </authorList>
    </citation>
    <scope>NUCLEOTIDE SEQUENCE [LARGE SCALE GENOMIC DNA]</scope>
    <source>
        <strain evidence="5">cv. Nipponbare</strain>
    </source>
</reference>
<keyword evidence="5" id="KW-1185">Reference proteome</keyword>
<dbReference type="AlphaFoldDB" id="A0A0N7KS97"/>
<feature type="compositionally biased region" description="Low complexity" evidence="3">
    <location>
        <begin position="25"/>
        <end position="40"/>
    </location>
</feature>
<dbReference type="PANTHER" id="PTHR23160">
    <property type="entry name" value="SYNAPTONEMAL COMPLEX PROTEIN-RELATED"/>
    <property type="match status" value="1"/>
</dbReference>
<dbReference type="FunCoup" id="A0A0N7KS97">
    <property type="interactions" value="2"/>
</dbReference>
<feature type="coiled-coil region" evidence="2">
    <location>
        <begin position="222"/>
        <end position="267"/>
    </location>
</feature>
<sequence>MQQASKPKASSSVPRVARLQQVRPSSAASTSNNAHANANALLDKSSMDIPKPERRSFKASRATTPDIDRLICGGSKRMQKARGANARPAAASAAEQLLQAQLNAVQEDLKNAREHLAVIDRDKAQLLHDLSLARRLADDAHAAQSAAEEALDLERFKSIEREQLAIDLAQTKERDWNARCHAIDLRRAELAAELGRVKDELALAVEATNTARQIADANADKAATLAAEVSRLQSELETKAEEATAIVAKLESEASGLRAELQNAEASRKEDVGRAEQLLHGLKVDIAYAKRAEADANLAAQEWKTKAESLQARLHELSSLNKSNEDSLQSLTSSFDECKSMLQHEQSQVVQLKEKVSSLEKEAREYKECFLETNRRLDVATKESHQLQATIDRLTSQHKLLNEAHQQVVTNEKTVNSQISLLSQDKIRIEQELDGARDERDKAKKAVEDLAAALREVSSEAREAKERVLAKQTELDSAQLQISELKAEMKNAQDRYQLMLDESKSEVECISKTVEKLGSEAKISNDEWASKEAGFVEMIRRSEEEMSSIKSEMSSLMVSLGAAEKQVQELKAERTQLLDKLKQSELTNSEGSSISSTGVQQTADESESTVGLKDLVSRKEKEVLALNDEVTDLRLRETAALAKANELSKLLAEATAKKAEEEEAAKGTEKSKVLLMKLEMDKLLGSLKAAEQEANAAKDDKAQLQAKLRLLESKMTEANLTAEEEKISSLRLKETLAEKEEELLSIAREYDGLRTREAAAQAKIDELSSLVAEASTARKLAGEYSANGVAAIRSPEKQHNMFRKMICSPMDNVRDDVNSSNRRTQEDEIKHVEVETVIMKQQQQQVIVKHGKEEALAMEVKTLENSKIIEDDISKHRDDDDNESSDDEEIESQGDDAAVEQMNGPLIHGPTSSFNKEQHNQHKKKKALLKKFGSLLKKKAHFTKLNSHAKLVS</sequence>
<feature type="coiled-coil region" evidence="2">
    <location>
        <begin position="300"/>
        <end position="502"/>
    </location>
</feature>
<protein>
    <submittedName>
        <fullName evidence="4">Os10g0577100 protein</fullName>
    </submittedName>
</protein>
<dbReference type="STRING" id="39947.A0A0N7KS97"/>
<evidence type="ECO:0000313" key="4">
    <source>
        <dbReference type="EMBL" id="BAT12210.1"/>
    </source>
</evidence>
<keyword evidence="1 2" id="KW-0175">Coiled coil</keyword>
<feature type="coiled-coil region" evidence="2">
    <location>
        <begin position="95"/>
        <end position="122"/>
    </location>
</feature>
<accession>A0A0N7KS97</accession>
<dbReference type="eggNOG" id="ENOG502QSCE">
    <property type="taxonomic scope" value="Eukaryota"/>
</dbReference>
<feature type="compositionally biased region" description="Polar residues" evidence="3">
    <location>
        <begin position="584"/>
        <end position="603"/>
    </location>
</feature>
<evidence type="ECO:0000256" key="3">
    <source>
        <dbReference type="SAM" id="MobiDB-lite"/>
    </source>
</evidence>
<feature type="region of interest" description="Disordered" evidence="3">
    <location>
        <begin position="583"/>
        <end position="611"/>
    </location>
</feature>
<reference evidence="4 5" key="2">
    <citation type="journal article" date="2013" name="Plant Cell Physiol.">
        <title>Rice Annotation Project Database (RAP-DB): an integrative and interactive database for rice genomics.</title>
        <authorList>
            <person name="Sakai H."/>
            <person name="Lee S.S."/>
            <person name="Tanaka T."/>
            <person name="Numa H."/>
            <person name="Kim J."/>
            <person name="Kawahara Y."/>
            <person name="Wakimoto H."/>
            <person name="Yang C.C."/>
            <person name="Iwamoto M."/>
            <person name="Abe T."/>
            <person name="Yamada Y."/>
            <person name="Muto A."/>
            <person name="Inokuchi H."/>
            <person name="Ikemura T."/>
            <person name="Matsumoto T."/>
            <person name="Sasaki T."/>
            <person name="Itoh T."/>
        </authorList>
    </citation>
    <scope>NUCLEOTIDE SEQUENCE [LARGE SCALE GENOMIC DNA]</scope>
    <source>
        <strain evidence="5">cv. Nipponbare</strain>
    </source>
</reference>
<dbReference type="EMBL" id="AP014966">
    <property type="protein sequence ID" value="BAT12210.1"/>
    <property type="molecule type" value="Genomic_DNA"/>
</dbReference>
<reference evidence="5" key="1">
    <citation type="journal article" date="2005" name="Nature">
        <title>The map-based sequence of the rice genome.</title>
        <authorList>
            <consortium name="International rice genome sequencing project (IRGSP)"/>
            <person name="Matsumoto T."/>
            <person name="Wu J."/>
            <person name="Kanamori H."/>
            <person name="Katayose Y."/>
            <person name="Fujisawa M."/>
            <person name="Namiki N."/>
            <person name="Mizuno H."/>
            <person name="Yamamoto K."/>
            <person name="Antonio B.A."/>
            <person name="Baba T."/>
            <person name="Sakata K."/>
            <person name="Nagamura Y."/>
            <person name="Aoki H."/>
            <person name="Arikawa K."/>
            <person name="Arita K."/>
            <person name="Bito T."/>
            <person name="Chiden Y."/>
            <person name="Fujitsuka N."/>
            <person name="Fukunaka R."/>
            <person name="Hamada M."/>
            <person name="Harada C."/>
            <person name="Hayashi A."/>
            <person name="Hijishita S."/>
            <person name="Honda M."/>
            <person name="Hosokawa S."/>
            <person name="Ichikawa Y."/>
            <person name="Idonuma A."/>
            <person name="Iijima M."/>
            <person name="Ikeda M."/>
            <person name="Ikeno M."/>
            <person name="Ito K."/>
            <person name="Ito S."/>
            <person name="Ito T."/>
            <person name="Ito Y."/>
            <person name="Ito Y."/>
            <person name="Iwabuchi A."/>
            <person name="Kamiya K."/>
            <person name="Karasawa W."/>
            <person name="Kurita K."/>
            <person name="Katagiri S."/>
            <person name="Kikuta A."/>
            <person name="Kobayashi H."/>
            <person name="Kobayashi N."/>
            <person name="Machita K."/>
            <person name="Maehara T."/>
            <person name="Masukawa M."/>
            <person name="Mizubayashi T."/>
            <person name="Mukai Y."/>
            <person name="Nagasaki H."/>
            <person name="Nagata Y."/>
            <person name="Naito S."/>
            <person name="Nakashima M."/>
            <person name="Nakama Y."/>
            <person name="Nakamichi Y."/>
            <person name="Nakamura M."/>
            <person name="Meguro A."/>
            <person name="Negishi M."/>
            <person name="Ohta I."/>
            <person name="Ohta T."/>
            <person name="Okamoto M."/>
            <person name="Ono N."/>
            <person name="Saji S."/>
            <person name="Sakaguchi M."/>
            <person name="Sakai K."/>
            <person name="Shibata M."/>
            <person name="Shimokawa T."/>
            <person name="Song J."/>
            <person name="Takazaki Y."/>
            <person name="Terasawa K."/>
            <person name="Tsugane M."/>
            <person name="Tsuji K."/>
            <person name="Ueda S."/>
            <person name="Waki K."/>
            <person name="Yamagata H."/>
            <person name="Yamamoto M."/>
            <person name="Yamamoto S."/>
            <person name="Yamane H."/>
            <person name="Yoshiki S."/>
            <person name="Yoshihara R."/>
            <person name="Yukawa K."/>
            <person name="Zhong H."/>
            <person name="Yano M."/>
            <person name="Yuan Q."/>
            <person name="Ouyang S."/>
            <person name="Liu J."/>
            <person name="Jones K.M."/>
            <person name="Gansberger K."/>
            <person name="Moffat K."/>
            <person name="Hill J."/>
            <person name="Bera J."/>
            <person name="Fadrosh D."/>
            <person name="Jin S."/>
            <person name="Johri S."/>
            <person name="Kim M."/>
            <person name="Overton L."/>
            <person name="Reardon M."/>
            <person name="Tsitrin T."/>
            <person name="Vuong H."/>
            <person name="Weaver B."/>
            <person name="Ciecko A."/>
            <person name="Tallon L."/>
            <person name="Jackson J."/>
            <person name="Pai G."/>
            <person name="Aken S.V."/>
            <person name="Utterback T."/>
            <person name="Reidmuller S."/>
            <person name="Feldblyum T."/>
            <person name="Hsiao J."/>
            <person name="Zismann V."/>
            <person name="Iobst S."/>
            <person name="de Vazeille A.R."/>
            <person name="Buell C.R."/>
            <person name="Ying K."/>
            <person name="Li Y."/>
            <person name="Lu T."/>
            <person name="Huang Y."/>
            <person name="Zhao Q."/>
            <person name="Feng Q."/>
            <person name="Zhang L."/>
            <person name="Zhu J."/>
            <person name="Weng Q."/>
            <person name="Mu J."/>
            <person name="Lu Y."/>
            <person name="Fan D."/>
            <person name="Liu Y."/>
            <person name="Guan J."/>
            <person name="Zhang Y."/>
            <person name="Yu S."/>
            <person name="Liu X."/>
            <person name="Zhang Y."/>
            <person name="Hong G."/>
            <person name="Han B."/>
            <person name="Choisne N."/>
            <person name="Demange N."/>
            <person name="Orjeda G."/>
            <person name="Samain S."/>
            <person name="Cattolico L."/>
            <person name="Pelletier E."/>
            <person name="Couloux A."/>
            <person name="Segurens B."/>
            <person name="Wincker P."/>
            <person name="D'Hont A."/>
            <person name="Scarpelli C."/>
            <person name="Weissenbach J."/>
            <person name="Salanoubat M."/>
            <person name="Quetier F."/>
            <person name="Yu Y."/>
            <person name="Kim H.R."/>
            <person name="Rambo T."/>
            <person name="Currie J."/>
            <person name="Collura K."/>
            <person name="Luo M."/>
            <person name="Yang T."/>
            <person name="Ammiraju J.S.S."/>
            <person name="Engler F."/>
            <person name="Soderlund C."/>
            <person name="Wing R.A."/>
            <person name="Palmer L.E."/>
            <person name="de la Bastide M."/>
            <person name="Spiegel L."/>
            <person name="Nascimento L."/>
            <person name="Zutavern T."/>
            <person name="O'Shaughnessy A."/>
            <person name="Dike S."/>
            <person name="Dedhia N."/>
            <person name="Preston R."/>
            <person name="Balija V."/>
            <person name="McCombie W.R."/>
            <person name="Chow T."/>
            <person name="Chen H."/>
            <person name="Chung M."/>
            <person name="Chen C."/>
            <person name="Shaw J."/>
            <person name="Wu H."/>
            <person name="Hsiao K."/>
            <person name="Chao Y."/>
            <person name="Chu M."/>
            <person name="Cheng C."/>
            <person name="Hour A."/>
            <person name="Lee P."/>
            <person name="Lin S."/>
            <person name="Lin Y."/>
            <person name="Liou J."/>
            <person name="Liu S."/>
            <person name="Hsing Y."/>
            <person name="Raghuvanshi S."/>
            <person name="Mohanty A."/>
            <person name="Bharti A.K."/>
            <person name="Gaur A."/>
            <person name="Gupta V."/>
            <person name="Kumar D."/>
            <person name="Ravi V."/>
            <person name="Vij S."/>
            <person name="Kapur A."/>
            <person name="Khurana P."/>
            <person name="Khurana P."/>
            <person name="Khurana J.P."/>
            <person name="Tyagi A.K."/>
            <person name="Gaikwad K."/>
            <person name="Singh A."/>
            <person name="Dalal V."/>
            <person name="Srivastava S."/>
            <person name="Dixit A."/>
            <person name="Pal A.K."/>
            <person name="Ghazi I.A."/>
            <person name="Yadav M."/>
            <person name="Pandit A."/>
            <person name="Bhargava A."/>
            <person name="Sureshbabu K."/>
            <person name="Batra K."/>
            <person name="Sharma T.R."/>
            <person name="Mohapatra T."/>
            <person name="Singh N.K."/>
            <person name="Messing J."/>
            <person name="Nelson A.B."/>
            <person name="Fuks G."/>
            <person name="Kavchok S."/>
            <person name="Keizer G."/>
            <person name="Linton E."/>
            <person name="Llaca V."/>
            <person name="Song R."/>
            <person name="Tanyolac B."/>
            <person name="Young S."/>
            <person name="Ho-Il K."/>
            <person name="Hahn J.H."/>
            <person name="Sangsakoo G."/>
            <person name="Vanavichit A."/>
            <person name="de Mattos Luiz.A.T."/>
            <person name="Zimmer P.D."/>
            <person name="Malone G."/>
            <person name="Dellagostin O."/>
            <person name="de Oliveira A.C."/>
            <person name="Bevan M."/>
            <person name="Bancroft I."/>
            <person name="Minx P."/>
            <person name="Cordum H."/>
            <person name="Wilson R."/>
            <person name="Cheng Z."/>
            <person name="Jin W."/>
            <person name="Jiang J."/>
            <person name="Leong S.A."/>
            <person name="Iwama H."/>
            <person name="Gojobori T."/>
            <person name="Itoh T."/>
            <person name="Niimura Y."/>
            <person name="Fujii Y."/>
            <person name="Habara T."/>
            <person name="Sakai H."/>
            <person name="Sato Y."/>
            <person name="Wilson G."/>
            <person name="Kumar K."/>
            <person name="McCouch S."/>
            <person name="Juretic N."/>
            <person name="Hoen D."/>
            <person name="Wright S."/>
            <person name="Bruskiewich R."/>
            <person name="Bureau T."/>
            <person name="Miyao A."/>
            <person name="Hirochika H."/>
            <person name="Nishikawa T."/>
            <person name="Kadowaki K."/>
            <person name="Sugiura M."/>
            <person name="Burr B."/>
            <person name="Sasaki T."/>
        </authorList>
    </citation>
    <scope>NUCLEOTIDE SEQUENCE [LARGE SCALE GENOMIC DNA]</scope>
    <source>
        <strain evidence="5">cv. Nipponbare</strain>
    </source>
</reference>
<feature type="region of interest" description="Disordered" evidence="3">
    <location>
        <begin position="1"/>
        <end position="63"/>
    </location>
</feature>